<proteinExistence type="predicted"/>
<keyword evidence="7" id="KW-1185">Reference proteome</keyword>
<protein>
    <submittedName>
        <fullName evidence="6">SUN domain-containing protein</fullName>
    </submittedName>
</protein>
<dbReference type="GO" id="GO:0043495">
    <property type="term" value="F:protein-membrane adaptor activity"/>
    <property type="evidence" value="ECO:0007669"/>
    <property type="project" value="TreeGrafter"/>
</dbReference>
<comment type="subcellular location">
    <subcellularLocation>
        <location evidence="1">Membrane</location>
    </subcellularLocation>
</comment>
<dbReference type="AlphaFoldDB" id="A0A1A9WTW5"/>
<feature type="domain" description="SUN" evidence="5">
    <location>
        <begin position="115"/>
        <end position="285"/>
    </location>
</feature>
<evidence type="ECO:0000256" key="1">
    <source>
        <dbReference type="ARBA" id="ARBA00004370"/>
    </source>
</evidence>
<reference evidence="6" key="2">
    <citation type="submission" date="2020-05" db="UniProtKB">
        <authorList>
            <consortium name="EnsemblMetazoa"/>
        </authorList>
    </citation>
    <scope>IDENTIFICATION</scope>
    <source>
        <strain evidence="6">IAEA</strain>
    </source>
</reference>
<keyword evidence="2" id="KW-0812">Transmembrane</keyword>
<keyword evidence="3" id="KW-1133">Transmembrane helix</keyword>
<accession>A0A1A9WTW5</accession>
<dbReference type="VEuPathDB" id="VectorBase:GBRI031797"/>
<dbReference type="InterPro" id="IPR012919">
    <property type="entry name" value="SUN_dom"/>
</dbReference>
<evidence type="ECO:0000313" key="7">
    <source>
        <dbReference type="Proteomes" id="UP000091820"/>
    </source>
</evidence>
<dbReference type="STRING" id="37001.A0A1A9WTW5"/>
<dbReference type="Gene3D" id="2.60.120.260">
    <property type="entry name" value="Galactose-binding domain-like"/>
    <property type="match status" value="1"/>
</dbReference>
<evidence type="ECO:0000313" key="6">
    <source>
        <dbReference type="EnsemblMetazoa" id="GBRI031797-PA"/>
    </source>
</evidence>
<keyword evidence="4" id="KW-0472">Membrane</keyword>
<name>A0A1A9WTW5_9MUSC</name>
<dbReference type="InterPro" id="IPR045119">
    <property type="entry name" value="SUN1-5"/>
</dbReference>
<dbReference type="Proteomes" id="UP000091820">
    <property type="component" value="Unassembled WGS sequence"/>
</dbReference>
<evidence type="ECO:0000256" key="3">
    <source>
        <dbReference type="ARBA" id="ARBA00022989"/>
    </source>
</evidence>
<evidence type="ECO:0000259" key="5">
    <source>
        <dbReference type="PROSITE" id="PS51469"/>
    </source>
</evidence>
<sequence length="354" mass="39996">MQKHPRLLSFRIFRVDEAIFHEQLITLSTQFYSTIVKMLSGYLENSKNFEKLRQDLADMRQAMLSKYGIQSESRFLIEVIDNVAKKFVARIWDDLYAIKKSLKAGECPTIDLGTSILKIEDRVNYASDDLGAIIVSVDAKPVCPPNFLKSLLGMDFAANPPIQMLKSNMEPGNCFAFRNDSAIVTIKLSQPVLIDQIGLEHISNKQTPGGDTSAAPKDFAVFAVTESRSVLLGKFRYDRLPTKLRQTFWVHSTEKYDTLRFHFNSNHGHPKYTCVYRIIVHGKIAIATIIAACINRSNRPGTHISNKQTPGEDTSAAPKDFAVFAVTESRGVLLAYRTENFDYYTIVKNCLKRN</sequence>
<reference evidence="7" key="1">
    <citation type="submission" date="2014-03" db="EMBL/GenBank/DDBJ databases">
        <authorList>
            <person name="Aksoy S."/>
            <person name="Warren W."/>
            <person name="Wilson R.K."/>
        </authorList>
    </citation>
    <scope>NUCLEOTIDE SEQUENCE [LARGE SCALE GENOMIC DNA]</scope>
    <source>
        <strain evidence="7">IAEA</strain>
    </source>
</reference>
<evidence type="ECO:0000256" key="4">
    <source>
        <dbReference type="ARBA" id="ARBA00023136"/>
    </source>
</evidence>
<dbReference type="PANTHER" id="PTHR12911">
    <property type="entry name" value="SAD1/UNC-84-LIKE PROTEIN-RELATED"/>
    <property type="match status" value="1"/>
</dbReference>
<dbReference type="EnsemblMetazoa" id="GBRI031797-RA">
    <property type="protein sequence ID" value="GBRI031797-PA"/>
    <property type="gene ID" value="GBRI031797"/>
</dbReference>
<dbReference type="PROSITE" id="PS51469">
    <property type="entry name" value="SUN"/>
    <property type="match status" value="1"/>
</dbReference>
<evidence type="ECO:0000256" key="2">
    <source>
        <dbReference type="ARBA" id="ARBA00022692"/>
    </source>
</evidence>
<dbReference type="GO" id="GO:0034993">
    <property type="term" value="C:meiotic nuclear membrane microtubule tethering complex"/>
    <property type="evidence" value="ECO:0007669"/>
    <property type="project" value="TreeGrafter"/>
</dbReference>
<dbReference type="Pfam" id="PF07738">
    <property type="entry name" value="Sad1_UNC"/>
    <property type="match status" value="1"/>
</dbReference>
<dbReference type="PANTHER" id="PTHR12911:SF8">
    <property type="entry name" value="KLAROID PROTEIN-RELATED"/>
    <property type="match status" value="1"/>
</dbReference>
<organism evidence="6 7">
    <name type="scientific">Glossina brevipalpis</name>
    <dbReference type="NCBI Taxonomy" id="37001"/>
    <lineage>
        <taxon>Eukaryota</taxon>
        <taxon>Metazoa</taxon>
        <taxon>Ecdysozoa</taxon>
        <taxon>Arthropoda</taxon>
        <taxon>Hexapoda</taxon>
        <taxon>Insecta</taxon>
        <taxon>Pterygota</taxon>
        <taxon>Neoptera</taxon>
        <taxon>Endopterygota</taxon>
        <taxon>Diptera</taxon>
        <taxon>Brachycera</taxon>
        <taxon>Muscomorpha</taxon>
        <taxon>Hippoboscoidea</taxon>
        <taxon>Glossinidae</taxon>
        <taxon>Glossina</taxon>
    </lineage>
</organism>